<feature type="transmembrane region" description="Helical" evidence="1">
    <location>
        <begin position="188"/>
        <end position="208"/>
    </location>
</feature>
<reference evidence="2 3" key="1">
    <citation type="submission" date="2017-08" db="EMBL/GenBank/DDBJ databases">
        <title>Virgibacillus indicus sp. nov. and Virgibacillus profoundi sp. nov, two moderately halophilic bacteria isolated from marine sediment by using the Microfluidic Streak Plate.</title>
        <authorList>
            <person name="Xu B."/>
            <person name="Hu B."/>
            <person name="Wang J."/>
            <person name="Zhu Y."/>
            <person name="Huang L."/>
            <person name="Du W."/>
            <person name="Huang Y."/>
        </authorList>
    </citation>
    <scope>NUCLEOTIDE SEQUENCE [LARGE SCALE GENOMIC DNA]</scope>
    <source>
        <strain evidence="2 3">IO3-P3-H5</strain>
    </source>
</reference>
<evidence type="ECO:0000313" key="3">
    <source>
        <dbReference type="Proteomes" id="UP000218887"/>
    </source>
</evidence>
<gene>
    <name evidence="2" type="ORF">CIL05_02215</name>
</gene>
<feature type="transmembrane region" description="Helical" evidence="1">
    <location>
        <begin position="214"/>
        <end position="232"/>
    </location>
</feature>
<dbReference type="Pfam" id="PF11193">
    <property type="entry name" value="DUF2812"/>
    <property type="match status" value="1"/>
</dbReference>
<evidence type="ECO:0000313" key="2">
    <source>
        <dbReference type="EMBL" id="PAV31491.1"/>
    </source>
</evidence>
<comment type="caution">
    <text evidence="2">The sequence shown here is derived from an EMBL/GenBank/DDBJ whole genome shotgun (WGS) entry which is preliminary data.</text>
</comment>
<accession>A0A2A2IHM1</accession>
<sequence>MRQTKYITSGGLAFSEKKDMEKLRSYSFKGWHVSKFTFMGYTLEKGVSSDYIYSLDYRWLNDDDEEEYFEFFSSAGWSHVTSEGNIHLFRAHPGTKPIYTDRETTVEKYENSTVGMLKFAIPLVLITALVWVVAMIVSGTLKSILLVAAVILSAIVVPTVWTVITAYSNKWKVEGRRGLGNLGKTIPFLFLLIAVIILLFGVGTGATVDILTSMMIGGIALPTAIWLIMSLYHKIGGKRG</sequence>
<organism evidence="2 3">
    <name type="scientific">Virgibacillus profundi</name>
    <dbReference type="NCBI Taxonomy" id="2024555"/>
    <lineage>
        <taxon>Bacteria</taxon>
        <taxon>Bacillati</taxon>
        <taxon>Bacillota</taxon>
        <taxon>Bacilli</taxon>
        <taxon>Bacillales</taxon>
        <taxon>Bacillaceae</taxon>
        <taxon>Virgibacillus</taxon>
    </lineage>
</organism>
<keyword evidence="1" id="KW-1133">Transmembrane helix</keyword>
<feature type="transmembrane region" description="Helical" evidence="1">
    <location>
        <begin position="144"/>
        <end position="167"/>
    </location>
</feature>
<dbReference type="OrthoDB" id="1928173at2"/>
<keyword evidence="1" id="KW-0812">Transmembrane</keyword>
<dbReference type="InterPro" id="IPR021359">
    <property type="entry name" value="DUF2812"/>
</dbReference>
<feature type="transmembrane region" description="Helical" evidence="1">
    <location>
        <begin position="119"/>
        <end position="138"/>
    </location>
</feature>
<evidence type="ECO:0000256" key="1">
    <source>
        <dbReference type="SAM" id="Phobius"/>
    </source>
</evidence>
<name>A0A2A2IHM1_9BACI</name>
<keyword evidence="3" id="KW-1185">Reference proteome</keyword>
<dbReference type="RefSeq" id="WP_095653860.1">
    <property type="nucleotide sequence ID" value="NZ_NPOA01000001.1"/>
</dbReference>
<keyword evidence="1" id="KW-0472">Membrane</keyword>
<protein>
    <recommendedName>
        <fullName evidence="4">DUF2812 domain-containing protein</fullName>
    </recommendedName>
</protein>
<proteinExistence type="predicted"/>
<dbReference type="Proteomes" id="UP000218887">
    <property type="component" value="Unassembled WGS sequence"/>
</dbReference>
<dbReference type="EMBL" id="NPOA01000001">
    <property type="protein sequence ID" value="PAV31491.1"/>
    <property type="molecule type" value="Genomic_DNA"/>
</dbReference>
<dbReference type="AlphaFoldDB" id="A0A2A2IHM1"/>
<evidence type="ECO:0008006" key="4">
    <source>
        <dbReference type="Google" id="ProtNLM"/>
    </source>
</evidence>